<evidence type="ECO:0000313" key="2">
    <source>
        <dbReference type="Proteomes" id="UP001358586"/>
    </source>
</evidence>
<protein>
    <recommendedName>
        <fullName evidence="3">Reverse transcriptase</fullName>
    </recommendedName>
</protein>
<comment type="caution">
    <text evidence="1">The sequence shown here is derived from an EMBL/GenBank/DDBJ whole genome shotgun (WGS) entry which is preliminary data.</text>
</comment>
<sequence>MQNLEKHIDWIIDSTSRKESGRTLKETRRRLDFLYAREESYWAQRSRSKWLREGDRNTRYFHSKATGRLKKNIIEKLKDAEGKWVTNSMDVNKVAKDYFVRLFRSNGQNANTQEMGYIKECVMRETNEWLCMVYTEKEVLQAIK</sequence>
<evidence type="ECO:0000313" key="1">
    <source>
        <dbReference type="EMBL" id="KAK5839725.1"/>
    </source>
</evidence>
<dbReference type="Proteomes" id="UP001358586">
    <property type="component" value="Chromosome 3"/>
</dbReference>
<evidence type="ECO:0008006" key="3">
    <source>
        <dbReference type="Google" id="ProtNLM"/>
    </source>
</evidence>
<accession>A0ABR0QK98</accession>
<keyword evidence="2" id="KW-1185">Reference proteome</keyword>
<reference evidence="1 2" key="1">
    <citation type="submission" date="2023-03" db="EMBL/GenBank/DDBJ databases">
        <title>WGS of Gossypium arboreum.</title>
        <authorList>
            <person name="Yu D."/>
        </authorList>
    </citation>
    <scope>NUCLEOTIDE SEQUENCE [LARGE SCALE GENOMIC DNA]</scope>
    <source>
        <tissue evidence="1">Leaf</tissue>
    </source>
</reference>
<dbReference type="EMBL" id="JARKNE010000003">
    <property type="protein sequence ID" value="KAK5839725.1"/>
    <property type="molecule type" value="Genomic_DNA"/>
</dbReference>
<organism evidence="1 2">
    <name type="scientific">Gossypium arboreum</name>
    <name type="common">Tree cotton</name>
    <name type="synonym">Gossypium nanking</name>
    <dbReference type="NCBI Taxonomy" id="29729"/>
    <lineage>
        <taxon>Eukaryota</taxon>
        <taxon>Viridiplantae</taxon>
        <taxon>Streptophyta</taxon>
        <taxon>Embryophyta</taxon>
        <taxon>Tracheophyta</taxon>
        <taxon>Spermatophyta</taxon>
        <taxon>Magnoliopsida</taxon>
        <taxon>eudicotyledons</taxon>
        <taxon>Gunneridae</taxon>
        <taxon>Pentapetalae</taxon>
        <taxon>rosids</taxon>
        <taxon>malvids</taxon>
        <taxon>Malvales</taxon>
        <taxon>Malvaceae</taxon>
        <taxon>Malvoideae</taxon>
        <taxon>Gossypium</taxon>
    </lineage>
</organism>
<name>A0ABR0QK98_GOSAR</name>
<proteinExistence type="predicted"/>
<gene>
    <name evidence="1" type="ORF">PVK06_008557</name>
</gene>